<sequence>MKKFPFLFILIVSIISTLSFPSSPSKVLFLSDFTGTLKNEFIFDLKFEDIYETNFNFDFESSENEVRLSNVDNIINYFKFDQAGFEFSYRNPGNRNDPYFLIGNFNSFSMVLDDYFVLTFSDLEFGIIFQESLFNMSFWTKATDLSQSKVGLTIATSNKLGISLGFEDIMKFYFRAGDLLFSLDDNTLDSVYILNKDFSLVYNASTQSLLIDSIYFDKNEENFYFRIPVTKNLFLTYSNLGIGISFYIELLRENN</sequence>
<name>A0A2K1P4N8_9BACT</name>
<reference evidence="1 2" key="1">
    <citation type="submission" date="2013-12" db="EMBL/GenBank/DDBJ databases">
        <title>Comparative genomics of Petrotoga isolates.</title>
        <authorList>
            <person name="Nesbo C.L."/>
            <person name="Charchuk R."/>
            <person name="Chow K."/>
        </authorList>
    </citation>
    <scope>NUCLEOTIDE SEQUENCE [LARGE SCALE GENOMIC DNA]</scope>
    <source>
        <strain evidence="1 2">DSM 13574</strain>
    </source>
</reference>
<evidence type="ECO:0000313" key="2">
    <source>
        <dbReference type="Proteomes" id="UP000236434"/>
    </source>
</evidence>
<evidence type="ECO:0000313" key="1">
    <source>
        <dbReference type="EMBL" id="PNR97741.1"/>
    </source>
</evidence>
<gene>
    <name evidence="1" type="ORF">X929_02460</name>
</gene>
<dbReference type="AlphaFoldDB" id="A0A2K1P4N8"/>
<organism evidence="1 2">
    <name type="scientific">Petrotoga olearia DSM 13574</name>
    <dbReference type="NCBI Taxonomy" id="1122955"/>
    <lineage>
        <taxon>Bacteria</taxon>
        <taxon>Thermotogati</taxon>
        <taxon>Thermotogota</taxon>
        <taxon>Thermotogae</taxon>
        <taxon>Petrotogales</taxon>
        <taxon>Petrotogaceae</taxon>
        <taxon>Petrotoga</taxon>
    </lineage>
</organism>
<protein>
    <submittedName>
        <fullName evidence="1">Uncharacterized protein</fullName>
    </submittedName>
</protein>
<dbReference type="EMBL" id="AZRL01000004">
    <property type="protein sequence ID" value="PNR97741.1"/>
    <property type="molecule type" value="Genomic_DNA"/>
</dbReference>
<proteinExistence type="predicted"/>
<comment type="caution">
    <text evidence="1">The sequence shown here is derived from an EMBL/GenBank/DDBJ whole genome shotgun (WGS) entry which is preliminary data.</text>
</comment>
<accession>A0A2K1P4N8</accession>
<dbReference type="Proteomes" id="UP000236434">
    <property type="component" value="Unassembled WGS sequence"/>
</dbReference>